<keyword evidence="13" id="KW-1185">Reference proteome</keyword>
<evidence type="ECO:0000256" key="3">
    <source>
        <dbReference type="ARBA" id="ARBA00022642"/>
    </source>
</evidence>
<keyword evidence="3 10" id="KW-0662">Pyridine nucleotide biosynthesis</keyword>
<dbReference type="Gene3D" id="3.40.50.620">
    <property type="entry name" value="HUPs"/>
    <property type="match status" value="1"/>
</dbReference>
<evidence type="ECO:0000256" key="2">
    <source>
        <dbReference type="ARBA" id="ARBA00005019"/>
    </source>
</evidence>
<dbReference type="InterPro" id="IPR014729">
    <property type="entry name" value="Rossmann-like_a/b/a_fold"/>
</dbReference>
<dbReference type="NCBIfam" id="NF000840">
    <property type="entry name" value="PRK00071.1-3"/>
    <property type="match status" value="1"/>
</dbReference>
<dbReference type="Proteomes" id="UP000324497">
    <property type="component" value="Chromosome"/>
</dbReference>
<dbReference type="NCBIfam" id="NF000841">
    <property type="entry name" value="PRK00071.1-4"/>
    <property type="match status" value="1"/>
</dbReference>
<dbReference type="InterPro" id="IPR004821">
    <property type="entry name" value="Cyt_trans-like"/>
</dbReference>
<name>A0A3S6QYR8_9LACO</name>
<dbReference type="PANTHER" id="PTHR39321">
    <property type="entry name" value="NICOTINATE-NUCLEOTIDE ADENYLYLTRANSFERASE-RELATED"/>
    <property type="match status" value="1"/>
</dbReference>
<keyword evidence="4 10" id="KW-0808">Transferase</keyword>
<dbReference type="UniPathway" id="UPA00253">
    <property type="reaction ID" value="UER00332"/>
</dbReference>
<dbReference type="HAMAP" id="MF_00244">
    <property type="entry name" value="NaMN_adenylyltr"/>
    <property type="match status" value="1"/>
</dbReference>
<evidence type="ECO:0000256" key="8">
    <source>
        <dbReference type="ARBA" id="ARBA00023027"/>
    </source>
</evidence>
<dbReference type="GO" id="GO:0005524">
    <property type="term" value="F:ATP binding"/>
    <property type="evidence" value="ECO:0007669"/>
    <property type="project" value="UniProtKB-KW"/>
</dbReference>
<protein>
    <recommendedName>
        <fullName evidence="10">Probable nicotinate-nucleotide adenylyltransferase</fullName>
        <ecNumber evidence="10">2.7.7.18</ecNumber>
    </recommendedName>
    <alternativeName>
        <fullName evidence="10">Deamido-NAD(+) diphosphorylase</fullName>
    </alternativeName>
    <alternativeName>
        <fullName evidence="10">Deamido-NAD(+) pyrophosphorylase</fullName>
    </alternativeName>
    <alternativeName>
        <fullName evidence="10">Nicotinate mononucleotide adenylyltransferase</fullName>
        <shortName evidence="10">NaMN adenylyltransferase</shortName>
    </alternativeName>
</protein>
<comment type="function">
    <text evidence="1 10">Catalyzes the reversible adenylation of nicotinate mononucleotide (NaMN) to nicotinic acid adenine dinucleotide (NaAD).</text>
</comment>
<dbReference type="KEGG" id="lng:BSQ50_07450"/>
<evidence type="ECO:0000256" key="5">
    <source>
        <dbReference type="ARBA" id="ARBA00022695"/>
    </source>
</evidence>
<evidence type="ECO:0000256" key="1">
    <source>
        <dbReference type="ARBA" id="ARBA00002324"/>
    </source>
</evidence>
<dbReference type="GO" id="GO:0009435">
    <property type="term" value="P:NAD+ biosynthetic process"/>
    <property type="evidence" value="ECO:0007669"/>
    <property type="project" value="UniProtKB-UniRule"/>
</dbReference>
<sequence length="211" mass="24255">MVTFQQPIVKPVLQAESIIKKKRIGILGGTFNPPHIGHLIIAEQVYEQLGLEKILFMPDANPPHVDHKEAIAAQHRQKMVKASIKDNPHFELEDCELKRGGVSYTFDTIKQLLAKHPEYEIYFIIGGDMVAYLPKWHRIDELVKLVHFVGVKRVGFPLESKYPIMWVDIPLIQISSTGVRQRVAHNQSIRYLVPSAVQQYIQKEGLYREKN</sequence>
<evidence type="ECO:0000256" key="6">
    <source>
        <dbReference type="ARBA" id="ARBA00022741"/>
    </source>
</evidence>
<reference evidence="12 13" key="1">
    <citation type="submission" date="2016-11" db="EMBL/GenBank/DDBJ databases">
        <title>Interaction between Lactobacillus species and yeast in water kefir.</title>
        <authorList>
            <person name="Behr J."/>
            <person name="Xu D."/>
            <person name="Vogel R.F."/>
        </authorList>
    </citation>
    <scope>NUCLEOTIDE SEQUENCE [LARGE SCALE GENOMIC DNA]</scope>
    <source>
        <strain evidence="12 13">TMW 1.1827</strain>
    </source>
</reference>
<proteinExistence type="inferred from homology"/>
<dbReference type="Pfam" id="PF01467">
    <property type="entry name" value="CTP_transf_like"/>
    <property type="match status" value="1"/>
</dbReference>
<dbReference type="AlphaFoldDB" id="A0A3S6QYR8"/>
<comment type="catalytic activity">
    <reaction evidence="9 10">
        <text>nicotinate beta-D-ribonucleotide + ATP + H(+) = deamido-NAD(+) + diphosphate</text>
        <dbReference type="Rhea" id="RHEA:22860"/>
        <dbReference type="ChEBI" id="CHEBI:15378"/>
        <dbReference type="ChEBI" id="CHEBI:30616"/>
        <dbReference type="ChEBI" id="CHEBI:33019"/>
        <dbReference type="ChEBI" id="CHEBI:57502"/>
        <dbReference type="ChEBI" id="CHEBI:58437"/>
        <dbReference type="EC" id="2.7.7.18"/>
    </reaction>
</comment>
<keyword evidence="7 10" id="KW-0067">ATP-binding</keyword>
<keyword evidence="6 10" id="KW-0547">Nucleotide-binding</keyword>
<keyword evidence="8 10" id="KW-0520">NAD</keyword>
<evidence type="ECO:0000256" key="10">
    <source>
        <dbReference type="HAMAP-Rule" id="MF_00244"/>
    </source>
</evidence>
<dbReference type="SUPFAM" id="SSF52374">
    <property type="entry name" value="Nucleotidylyl transferase"/>
    <property type="match status" value="1"/>
</dbReference>
<accession>A0A3S6QYR8</accession>
<evidence type="ECO:0000259" key="11">
    <source>
        <dbReference type="Pfam" id="PF01467"/>
    </source>
</evidence>
<organism evidence="12 13">
    <name type="scientific">Liquorilactobacillus nagelii</name>
    <dbReference type="NCBI Taxonomy" id="82688"/>
    <lineage>
        <taxon>Bacteria</taxon>
        <taxon>Bacillati</taxon>
        <taxon>Bacillota</taxon>
        <taxon>Bacilli</taxon>
        <taxon>Lactobacillales</taxon>
        <taxon>Lactobacillaceae</taxon>
        <taxon>Liquorilactobacillus</taxon>
    </lineage>
</organism>
<dbReference type="PANTHER" id="PTHR39321:SF3">
    <property type="entry name" value="PHOSPHOPANTETHEINE ADENYLYLTRANSFERASE"/>
    <property type="match status" value="1"/>
</dbReference>
<dbReference type="NCBIfam" id="TIGR00125">
    <property type="entry name" value="cyt_tran_rel"/>
    <property type="match status" value="1"/>
</dbReference>
<evidence type="ECO:0000313" key="12">
    <source>
        <dbReference type="EMBL" id="AUJ33234.1"/>
    </source>
</evidence>
<dbReference type="GeneID" id="78521111"/>
<gene>
    <name evidence="10 12" type="primary">nadD</name>
    <name evidence="12" type="ORF">BSQ50_07450</name>
</gene>
<dbReference type="CDD" id="cd02165">
    <property type="entry name" value="NMNAT"/>
    <property type="match status" value="1"/>
</dbReference>
<dbReference type="NCBIfam" id="TIGR00482">
    <property type="entry name" value="nicotinate (nicotinamide) nucleotide adenylyltransferase"/>
    <property type="match status" value="1"/>
</dbReference>
<comment type="similarity">
    <text evidence="10">Belongs to the NadD family.</text>
</comment>
<feature type="domain" description="Cytidyltransferase-like" evidence="11">
    <location>
        <begin position="26"/>
        <end position="182"/>
    </location>
</feature>
<evidence type="ECO:0000313" key="13">
    <source>
        <dbReference type="Proteomes" id="UP000324497"/>
    </source>
</evidence>
<evidence type="ECO:0000256" key="9">
    <source>
        <dbReference type="ARBA" id="ARBA00048721"/>
    </source>
</evidence>
<keyword evidence="5 10" id="KW-0548">Nucleotidyltransferase</keyword>
<dbReference type="EMBL" id="CP018180">
    <property type="protein sequence ID" value="AUJ33234.1"/>
    <property type="molecule type" value="Genomic_DNA"/>
</dbReference>
<dbReference type="GO" id="GO:0004515">
    <property type="term" value="F:nicotinate-nucleotide adenylyltransferase activity"/>
    <property type="evidence" value="ECO:0007669"/>
    <property type="project" value="UniProtKB-UniRule"/>
</dbReference>
<dbReference type="EC" id="2.7.7.18" evidence="10"/>
<evidence type="ECO:0000256" key="7">
    <source>
        <dbReference type="ARBA" id="ARBA00022840"/>
    </source>
</evidence>
<dbReference type="RefSeq" id="WP_057886931.1">
    <property type="nucleotide sequence ID" value="NZ_CP018180.1"/>
</dbReference>
<dbReference type="InterPro" id="IPR005248">
    <property type="entry name" value="NadD/NMNAT"/>
</dbReference>
<comment type="pathway">
    <text evidence="2 10">Cofactor biosynthesis; NAD(+) biosynthesis; deamido-NAD(+) from nicotinate D-ribonucleotide: step 1/1.</text>
</comment>
<evidence type="ECO:0000256" key="4">
    <source>
        <dbReference type="ARBA" id="ARBA00022679"/>
    </source>
</evidence>